<feature type="domain" description="RING-type" evidence="6">
    <location>
        <begin position="9"/>
        <end position="52"/>
    </location>
</feature>
<keyword evidence="8" id="KW-1185">Reference proteome</keyword>
<evidence type="ECO:0000313" key="8">
    <source>
        <dbReference type="Proteomes" id="UP000789901"/>
    </source>
</evidence>
<evidence type="ECO:0000256" key="3">
    <source>
        <dbReference type="ARBA" id="ARBA00022833"/>
    </source>
</evidence>
<evidence type="ECO:0000313" key="7">
    <source>
        <dbReference type="EMBL" id="CAG8823179.1"/>
    </source>
</evidence>
<dbReference type="Gene3D" id="3.30.40.10">
    <property type="entry name" value="Zinc/RING finger domain, C3HC4 (zinc finger)"/>
    <property type="match status" value="1"/>
</dbReference>
<proteinExistence type="predicted"/>
<feature type="non-terminal residue" evidence="7">
    <location>
        <position position="1"/>
    </location>
</feature>
<evidence type="ECO:0000256" key="2">
    <source>
        <dbReference type="ARBA" id="ARBA00022771"/>
    </source>
</evidence>
<keyword evidence="1" id="KW-0479">Metal-binding</keyword>
<dbReference type="SUPFAM" id="SSF57850">
    <property type="entry name" value="RING/U-box"/>
    <property type="match status" value="1"/>
</dbReference>
<feature type="region of interest" description="Disordered" evidence="5">
    <location>
        <begin position="127"/>
        <end position="148"/>
    </location>
</feature>
<protein>
    <submittedName>
        <fullName evidence="7">2666_t:CDS:1</fullName>
    </submittedName>
</protein>
<dbReference type="PROSITE" id="PS50089">
    <property type="entry name" value="ZF_RING_2"/>
    <property type="match status" value="1"/>
</dbReference>
<dbReference type="InterPro" id="IPR001841">
    <property type="entry name" value="Znf_RING"/>
</dbReference>
<keyword evidence="3" id="KW-0862">Zinc</keyword>
<evidence type="ECO:0000256" key="4">
    <source>
        <dbReference type="PROSITE-ProRule" id="PRU00175"/>
    </source>
</evidence>
<dbReference type="InterPro" id="IPR018957">
    <property type="entry name" value="Znf_C3HC4_RING-type"/>
</dbReference>
<dbReference type="InterPro" id="IPR013083">
    <property type="entry name" value="Znf_RING/FYVE/PHD"/>
</dbReference>
<evidence type="ECO:0000259" key="6">
    <source>
        <dbReference type="PROSITE" id="PS50089"/>
    </source>
</evidence>
<dbReference type="Pfam" id="PF00097">
    <property type="entry name" value="zf-C3HC4"/>
    <property type="match status" value="1"/>
</dbReference>
<dbReference type="EMBL" id="CAJVQB010035886">
    <property type="protein sequence ID" value="CAG8823179.1"/>
    <property type="molecule type" value="Genomic_DNA"/>
</dbReference>
<evidence type="ECO:0000256" key="5">
    <source>
        <dbReference type="SAM" id="MobiDB-lite"/>
    </source>
</evidence>
<accession>A0ABN7W9J1</accession>
<organism evidence="7 8">
    <name type="scientific">Gigaspora margarita</name>
    <dbReference type="NCBI Taxonomy" id="4874"/>
    <lineage>
        <taxon>Eukaryota</taxon>
        <taxon>Fungi</taxon>
        <taxon>Fungi incertae sedis</taxon>
        <taxon>Mucoromycota</taxon>
        <taxon>Glomeromycotina</taxon>
        <taxon>Glomeromycetes</taxon>
        <taxon>Diversisporales</taxon>
        <taxon>Gigasporaceae</taxon>
        <taxon>Gigaspora</taxon>
    </lineage>
</organism>
<gene>
    <name evidence="7" type="ORF">GMARGA_LOCUS28269</name>
</gene>
<dbReference type="SMART" id="SM00184">
    <property type="entry name" value="RING"/>
    <property type="match status" value="1"/>
</dbReference>
<sequence>VEIPELDTCSKCNQELFLYELKKLFTILTCGHIYHRSCLEDYVKDLPQCPKCAIEIEPIDYACYSGSSGPNLQDQGQSTSDSMQILLQITSRQSQNIVTSDTSLIFNPTLLYDPTLYPNYADLAKNKEPKSKKRLHEESAKKEPPNLKKLIDELSTEDPNSAKNNISTQSVTIPTTENDPDPVNFLNLYKELISAEDDNRKSNQEVIIKYYNFGLNLTKRLKYHKKSHKKQVAKILVNEEVRNQNFKEVSNDALRKKTERAQKIYKLFDAIGKDKMVRVRSFIALTISKLSKENINHIILNIIKKSN</sequence>
<keyword evidence="2 4" id="KW-0863">Zinc-finger</keyword>
<reference evidence="7 8" key="1">
    <citation type="submission" date="2021-06" db="EMBL/GenBank/DDBJ databases">
        <authorList>
            <person name="Kallberg Y."/>
            <person name="Tangrot J."/>
            <person name="Rosling A."/>
        </authorList>
    </citation>
    <scope>NUCLEOTIDE SEQUENCE [LARGE SCALE GENOMIC DNA]</scope>
    <source>
        <strain evidence="7 8">120-4 pot B 10/14</strain>
    </source>
</reference>
<comment type="caution">
    <text evidence="7">The sequence shown here is derived from an EMBL/GenBank/DDBJ whole genome shotgun (WGS) entry which is preliminary data.</text>
</comment>
<name>A0ABN7W9J1_GIGMA</name>
<dbReference type="Proteomes" id="UP000789901">
    <property type="component" value="Unassembled WGS sequence"/>
</dbReference>
<evidence type="ECO:0000256" key="1">
    <source>
        <dbReference type="ARBA" id="ARBA00022723"/>
    </source>
</evidence>